<keyword evidence="4 6" id="KW-1133">Transmembrane helix</keyword>
<sequence>MTPLARLSGRLERLSGRLLLFAPVCLGLGVGSYFSLSEEPGALAWVLVGLCATGFAALGWHFRRSRYAGLSFLAMGVAAVLAGLMVAGLRSEIVRAPVLDFRYYGAVEGRVVKVDRSASEATRLTLDRVRLDRVAPARTPERVRVSLHGRQGFLDPEPGQRVAMTAFLSGPEGPVEPGGFDFRRMAWFDRIGAVGYTRAPALLLAPPEGRGEVLVSRLRARISAWVLEVLPNEAGTFATAITTGDRSAMDRDTVDALRGANLAHLLAISGLHMGLLTGFVFAALRYALALVPGLADRVAIRKVAAVVALQAGAFYLALSGGNVATERAFIMVAVMFGAVLMDRRALTLRAVAVAALAILLVQPESLTEPGFQMSFAATTALVAVFGALRDWPAWNPPRLLRGPISVVIASSVAGIATAPFAAAHFNIVSHYGLLANLAAVPVMGTLVMPLAVLAALLAPLGLGWIALDLMQYPIMWILAVARFVTGLEGAVGHVPSPGAAVLPLVTLGGLVAVLLAGRWRLAGAVPVAVALALWVEADRPAVLVTASGGLVGVMTPEGRALSKPRGDGFAARVWLENDGDPVTQDIAHARRGFDGEAGAREADLGGRRLVHLTGRGARERLAAACARADVVVLSMTAEAVPPGCTLYDEAALQATGALALYPGAAGLRVESVAETGGRRPWTVR</sequence>
<evidence type="ECO:0000256" key="4">
    <source>
        <dbReference type="ARBA" id="ARBA00022989"/>
    </source>
</evidence>
<dbReference type="PANTHER" id="PTHR30619">
    <property type="entry name" value="DNA INTERNALIZATION/COMPETENCE PROTEIN COMEC/REC2"/>
    <property type="match status" value="1"/>
</dbReference>
<dbReference type="EMBL" id="BMGI01000002">
    <property type="protein sequence ID" value="GGD33863.1"/>
    <property type="molecule type" value="Genomic_DNA"/>
</dbReference>
<keyword evidence="10" id="KW-1185">Reference proteome</keyword>
<dbReference type="InterPro" id="IPR052159">
    <property type="entry name" value="Competence_DNA_uptake"/>
</dbReference>
<comment type="subcellular location">
    <subcellularLocation>
        <location evidence="1">Cell membrane</location>
        <topology evidence="1">Multi-pass membrane protein</topology>
    </subcellularLocation>
</comment>
<dbReference type="Proteomes" id="UP000617355">
    <property type="component" value="Unassembled WGS sequence"/>
</dbReference>
<evidence type="ECO:0000313" key="10">
    <source>
        <dbReference type="Proteomes" id="UP000617355"/>
    </source>
</evidence>
<feature type="transmembrane region" description="Helical" evidence="6">
    <location>
        <begin position="500"/>
        <end position="517"/>
    </location>
</feature>
<keyword evidence="5 6" id="KW-0472">Membrane</keyword>
<evidence type="ECO:0000256" key="2">
    <source>
        <dbReference type="ARBA" id="ARBA00022475"/>
    </source>
</evidence>
<keyword evidence="3 6" id="KW-0812">Transmembrane</keyword>
<gene>
    <name evidence="9" type="ORF">GCM10011358_17370</name>
</gene>
<dbReference type="InterPro" id="IPR004477">
    <property type="entry name" value="ComEC_N"/>
</dbReference>
<feature type="transmembrane region" description="Helical" evidence="6">
    <location>
        <begin position="262"/>
        <end position="287"/>
    </location>
</feature>
<accession>A0ABQ1QPB2</accession>
<evidence type="ECO:0000256" key="1">
    <source>
        <dbReference type="ARBA" id="ARBA00004651"/>
    </source>
</evidence>
<evidence type="ECO:0000256" key="6">
    <source>
        <dbReference type="SAM" id="Phobius"/>
    </source>
</evidence>
<dbReference type="Pfam" id="PF03772">
    <property type="entry name" value="Competence"/>
    <property type="match status" value="1"/>
</dbReference>
<evidence type="ECO:0000313" key="9">
    <source>
        <dbReference type="EMBL" id="GGD33863.1"/>
    </source>
</evidence>
<proteinExistence type="predicted"/>
<keyword evidence="2" id="KW-1003">Cell membrane</keyword>
<feature type="domain" description="DUF4131" evidence="8">
    <location>
        <begin position="44"/>
        <end position="201"/>
    </location>
</feature>
<feature type="domain" description="ComEC/Rec2-related protein" evidence="7">
    <location>
        <begin position="242"/>
        <end position="518"/>
    </location>
</feature>
<evidence type="ECO:0000259" key="7">
    <source>
        <dbReference type="Pfam" id="PF03772"/>
    </source>
</evidence>
<feature type="transmembrane region" description="Helical" evidence="6">
    <location>
        <begin position="67"/>
        <end position="89"/>
    </location>
</feature>
<feature type="transmembrane region" description="Helical" evidence="6">
    <location>
        <begin position="346"/>
        <end position="363"/>
    </location>
</feature>
<dbReference type="RefSeq" id="WP_188527238.1">
    <property type="nucleotide sequence ID" value="NZ_BMGI01000002.1"/>
</dbReference>
<evidence type="ECO:0008006" key="11">
    <source>
        <dbReference type="Google" id="ProtNLM"/>
    </source>
</evidence>
<protein>
    <recommendedName>
        <fullName evidence="11">Competence protein ComEC</fullName>
    </recommendedName>
</protein>
<name>A0ABQ1QPB2_9RHOB</name>
<dbReference type="NCBIfam" id="TIGR00360">
    <property type="entry name" value="ComEC_N-term"/>
    <property type="match status" value="1"/>
</dbReference>
<organism evidence="9 10">
    <name type="scientific">Sinisalibacter lacisalsi</name>
    <dbReference type="NCBI Taxonomy" id="1526570"/>
    <lineage>
        <taxon>Bacteria</taxon>
        <taxon>Pseudomonadati</taxon>
        <taxon>Pseudomonadota</taxon>
        <taxon>Alphaproteobacteria</taxon>
        <taxon>Rhodobacterales</taxon>
        <taxon>Roseobacteraceae</taxon>
        <taxon>Sinisalibacter</taxon>
    </lineage>
</organism>
<feature type="transmembrane region" description="Helical" evidence="6">
    <location>
        <begin position="18"/>
        <end position="36"/>
    </location>
</feature>
<feature type="transmembrane region" description="Helical" evidence="6">
    <location>
        <begin position="400"/>
        <end position="422"/>
    </location>
</feature>
<dbReference type="InterPro" id="IPR025405">
    <property type="entry name" value="DUF4131"/>
</dbReference>
<feature type="transmembrane region" description="Helical" evidence="6">
    <location>
        <begin position="369"/>
        <end position="388"/>
    </location>
</feature>
<dbReference type="PANTHER" id="PTHR30619:SF1">
    <property type="entry name" value="RECOMBINATION PROTEIN 2"/>
    <property type="match status" value="1"/>
</dbReference>
<evidence type="ECO:0000256" key="5">
    <source>
        <dbReference type="ARBA" id="ARBA00023136"/>
    </source>
</evidence>
<dbReference type="Pfam" id="PF13567">
    <property type="entry name" value="DUF4131"/>
    <property type="match status" value="1"/>
</dbReference>
<feature type="transmembrane region" description="Helical" evidence="6">
    <location>
        <begin position="42"/>
        <end position="60"/>
    </location>
</feature>
<feature type="transmembrane region" description="Helical" evidence="6">
    <location>
        <begin position="442"/>
        <end position="467"/>
    </location>
</feature>
<feature type="transmembrane region" description="Helical" evidence="6">
    <location>
        <begin position="474"/>
        <end position="494"/>
    </location>
</feature>
<evidence type="ECO:0000256" key="3">
    <source>
        <dbReference type="ARBA" id="ARBA00022692"/>
    </source>
</evidence>
<feature type="transmembrane region" description="Helical" evidence="6">
    <location>
        <begin position="299"/>
        <end position="318"/>
    </location>
</feature>
<evidence type="ECO:0000259" key="8">
    <source>
        <dbReference type="Pfam" id="PF13567"/>
    </source>
</evidence>
<reference evidence="10" key="1">
    <citation type="journal article" date="2019" name="Int. J. Syst. Evol. Microbiol.">
        <title>The Global Catalogue of Microorganisms (GCM) 10K type strain sequencing project: providing services to taxonomists for standard genome sequencing and annotation.</title>
        <authorList>
            <consortium name="The Broad Institute Genomics Platform"/>
            <consortium name="The Broad Institute Genome Sequencing Center for Infectious Disease"/>
            <person name="Wu L."/>
            <person name="Ma J."/>
        </authorList>
    </citation>
    <scope>NUCLEOTIDE SEQUENCE [LARGE SCALE GENOMIC DNA]</scope>
    <source>
        <strain evidence="10">CGMCC 1.12922</strain>
    </source>
</reference>
<comment type="caution">
    <text evidence="9">The sequence shown here is derived from an EMBL/GenBank/DDBJ whole genome shotgun (WGS) entry which is preliminary data.</text>
</comment>